<dbReference type="InterPro" id="IPR036709">
    <property type="entry name" value="Autotransporte_beta_dom_sf"/>
</dbReference>
<gene>
    <name evidence="1" type="ORF">MNBD_ALPHA11-1849</name>
</gene>
<dbReference type="Gene3D" id="2.40.128.130">
    <property type="entry name" value="Autotransporter beta-domain"/>
    <property type="match status" value="1"/>
</dbReference>
<evidence type="ECO:0000313" key="1">
    <source>
        <dbReference type="EMBL" id="VAW14656.1"/>
    </source>
</evidence>
<proteinExistence type="predicted"/>
<organism evidence="1">
    <name type="scientific">hydrothermal vent metagenome</name>
    <dbReference type="NCBI Taxonomy" id="652676"/>
    <lineage>
        <taxon>unclassified sequences</taxon>
        <taxon>metagenomes</taxon>
        <taxon>ecological metagenomes</taxon>
    </lineage>
</organism>
<reference evidence="1" key="1">
    <citation type="submission" date="2018-06" db="EMBL/GenBank/DDBJ databases">
        <authorList>
            <person name="Zhirakovskaya E."/>
        </authorList>
    </citation>
    <scope>NUCLEOTIDE SEQUENCE</scope>
</reference>
<evidence type="ECO:0008006" key="2">
    <source>
        <dbReference type="Google" id="ProtNLM"/>
    </source>
</evidence>
<feature type="non-terminal residue" evidence="1">
    <location>
        <position position="1"/>
    </location>
</feature>
<accession>A0A3B0U5H9</accession>
<protein>
    <recommendedName>
        <fullName evidence="2">Autotransporter domain-containing protein</fullName>
    </recommendedName>
</protein>
<name>A0A3B0U5H9_9ZZZZ</name>
<dbReference type="AlphaFoldDB" id="A0A3B0U5H9"/>
<sequence length="122" mass="12726">FLYINENQDVYTDSLSVFIPSQNVAQGEIRFAPRVSYTSEFDDGSVVIPWAELSGVYSFASTPANSGGSLSEAMLGLTGSVQAGIDYTTSEGSLISISGQYDGIGSSADSFGLSLGISTTLD</sequence>
<dbReference type="EMBL" id="UOEQ01000047">
    <property type="protein sequence ID" value="VAW14656.1"/>
    <property type="molecule type" value="Genomic_DNA"/>
</dbReference>
<dbReference type="SUPFAM" id="SSF103515">
    <property type="entry name" value="Autotransporter"/>
    <property type="match status" value="1"/>
</dbReference>